<evidence type="ECO:0000313" key="1">
    <source>
        <dbReference type="EMBL" id="KAH9827447.1"/>
    </source>
</evidence>
<gene>
    <name evidence="1" type="ORF">Tdes44962_MAKER02894</name>
</gene>
<protein>
    <submittedName>
        <fullName evidence="1">Uncharacterized protein</fullName>
    </submittedName>
</protein>
<reference evidence="1 2" key="1">
    <citation type="journal article" date="2018" name="IMA Fungus">
        <title>IMA Genome-F 10: Nine draft genome sequences of Claviceps purpurea s.lat., including C. arundinis, C. humidiphila, and C. cf. spartinae, pseudomolecules for the pitch canker pathogen Fusarium circinatum, draft genome of Davidsoniella eucalypti, Grosmannia galeiformis, Quambalaria eucalypti, and Teratosphaeria destructans.</title>
        <authorList>
            <person name="Wingfield B.D."/>
            <person name="Liu M."/>
            <person name="Nguyen H.D."/>
            <person name="Lane F.A."/>
            <person name="Morgan S.W."/>
            <person name="De Vos L."/>
            <person name="Wilken P.M."/>
            <person name="Duong T.A."/>
            <person name="Aylward J."/>
            <person name="Coetzee M.P."/>
            <person name="Dadej K."/>
            <person name="De Beer Z.W."/>
            <person name="Findlay W."/>
            <person name="Havenga M."/>
            <person name="Kolarik M."/>
            <person name="Menzies J.G."/>
            <person name="Naidoo K."/>
            <person name="Pochopski O."/>
            <person name="Shoukouhi P."/>
            <person name="Santana Q.C."/>
            <person name="Seifert K.A."/>
            <person name="Soal N."/>
            <person name="Steenkamp E.T."/>
            <person name="Tatham C.T."/>
            <person name="van der Nest M.A."/>
            <person name="Wingfield M.J."/>
        </authorList>
    </citation>
    <scope>NUCLEOTIDE SEQUENCE [LARGE SCALE GENOMIC DNA]</scope>
    <source>
        <strain evidence="1">CMW44962</strain>
    </source>
</reference>
<reference evidence="1 2" key="2">
    <citation type="journal article" date="2021" name="Curr. Genet.">
        <title>Genetic response to nitrogen starvation in the aggressive Eucalyptus foliar pathogen Teratosphaeria destructans.</title>
        <authorList>
            <person name="Havenga M."/>
            <person name="Wingfield B.D."/>
            <person name="Wingfield M.J."/>
            <person name="Dreyer L.L."/>
            <person name="Roets F."/>
            <person name="Aylward J."/>
        </authorList>
    </citation>
    <scope>NUCLEOTIDE SEQUENCE [LARGE SCALE GENOMIC DNA]</scope>
    <source>
        <strain evidence="1">CMW44962</strain>
    </source>
</reference>
<dbReference type="Proteomes" id="UP001138500">
    <property type="component" value="Unassembled WGS sequence"/>
</dbReference>
<proteinExistence type="predicted"/>
<dbReference type="AlphaFoldDB" id="A0A9W7SRU5"/>
<accession>A0A9W7SRU5</accession>
<keyword evidence="2" id="KW-1185">Reference proteome</keyword>
<dbReference type="OrthoDB" id="5413827at2759"/>
<organism evidence="1 2">
    <name type="scientific">Teratosphaeria destructans</name>
    <dbReference type="NCBI Taxonomy" id="418781"/>
    <lineage>
        <taxon>Eukaryota</taxon>
        <taxon>Fungi</taxon>
        <taxon>Dikarya</taxon>
        <taxon>Ascomycota</taxon>
        <taxon>Pezizomycotina</taxon>
        <taxon>Dothideomycetes</taxon>
        <taxon>Dothideomycetidae</taxon>
        <taxon>Mycosphaerellales</taxon>
        <taxon>Teratosphaeriaceae</taxon>
        <taxon>Teratosphaeria</taxon>
    </lineage>
</organism>
<name>A0A9W7SRU5_9PEZI</name>
<dbReference type="EMBL" id="RIBY02001879">
    <property type="protein sequence ID" value="KAH9827447.1"/>
    <property type="molecule type" value="Genomic_DNA"/>
</dbReference>
<sequence>MENSTFNTLPPELPNNVRAIVWSGAKATQSHPLAILETCSTIRREATQLFYAINHFEPLSAEDEDKREMLEAFFVQIGRQNVKALQNPLIVHVGHYKHEDVSLMEIPLSRAMAQLLFSIEVHTKLPSVKVKGHRHRSMGEDIKARWDEARLVIKQGGTPVAGSRSLSEHYKRLDYQLSRALCLSAVAKMLIQYRRAKTVDT</sequence>
<comment type="caution">
    <text evidence="1">The sequence shown here is derived from an EMBL/GenBank/DDBJ whole genome shotgun (WGS) entry which is preliminary data.</text>
</comment>
<evidence type="ECO:0000313" key="2">
    <source>
        <dbReference type="Proteomes" id="UP001138500"/>
    </source>
</evidence>